<reference evidence="1" key="1">
    <citation type="journal article" date="2020" name="mSystems">
        <title>Genome- and Community-Level Interaction Insights into Carbon Utilization and Element Cycling Functions of Hydrothermarchaeota in Hydrothermal Sediment.</title>
        <authorList>
            <person name="Zhou Z."/>
            <person name="Liu Y."/>
            <person name="Xu W."/>
            <person name="Pan J."/>
            <person name="Luo Z.H."/>
            <person name="Li M."/>
        </authorList>
    </citation>
    <scope>NUCLEOTIDE SEQUENCE [LARGE SCALE GENOMIC DNA]</scope>
    <source>
        <strain evidence="1">HyVt-513</strain>
    </source>
</reference>
<evidence type="ECO:0000313" key="1">
    <source>
        <dbReference type="EMBL" id="HFC03451.1"/>
    </source>
</evidence>
<dbReference type="SUPFAM" id="SSF50969">
    <property type="entry name" value="YVTN repeat-like/Quinoprotein amine dehydrogenase"/>
    <property type="match status" value="1"/>
</dbReference>
<name>A0A7V2SKX4_9BACT</name>
<proteinExistence type="predicted"/>
<dbReference type="Proteomes" id="UP000885722">
    <property type="component" value="Unassembled WGS sequence"/>
</dbReference>
<dbReference type="InterPro" id="IPR011044">
    <property type="entry name" value="Quino_amine_DH_bsu"/>
</dbReference>
<dbReference type="AlphaFoldDB" id="A0A7V2SKX4"/>
<dbReference type="EMBL" id="DRNO01000082">
    <property type="protein sequence ID" value="HFC03451.1"/>
    <property type="molecule type" value="Genomic_DNA"/>
</dbReference>
<dbReference type="InterPro" id="IPR015943">
    <property type="entry name" value="WD40/YVTN_repeat-like_dom_sf"/>
</dbReference>
<gene>
    <name evidence="1" type="ORF">ENJ74_01135</name>
</gene>
<evidence type="ECO:0008006" key="2">
    <source>
        <dbReference type="Google" id="ProtNLM"/>
    </source>
</evidence>
<sequence length="350" mass="37414">MLTTRPLLLALGFSSLLLLSGCGMSQMSSLNPFKGRKSFEPENTSSVSAAVTRTGKEAVSILRDGVTYSDGTFLTRSGMSSIRLPDGFHYVTQSGSYILAADDTGAFKILDRKSGKVIHEGKLDFPLVSAAIRGRNIYYVSQDNRFGVYSLSAKKTTISAKVGRAYAVDTRIANPISFRGALVVPTLDGKLLIINPANPRAAQGLAIGDSYNLNNVIFLKNLGGRIIAATPKKLISAAPGAKHKYEAPVADVAIGGNAIYLLTGDGRVVKLSPSLKVLAQRKFPYAQFAAIAVVGGRVYALDRSGALVVMDTALKKTRIYDVGSVDDYAFVAGHKLYKDDEVIDLNKLSL</sequence>
<dbReference type="Gene3D" id="2.130.10.10">
    <property type="entry name" value="YVTN repeat-like/Quinoprotein amine dehydrogenase"/>
    <property type="match status" value="1"/>
</dbReference>
<organism evidence="1">
    <name type="scientific">Nitratifractor salsuginis</name>
    <dbReference type="NCBI Taxonomy" id="269261"/>
    <lineage>
        <taxon>Bacteria</taxon>
        <taxon>Pseudomonadati</taxon>
        <taxon>Campylobacterota</taxon>
        <taxon>Epsilonproteobacteria</taxon>
        <taxon>Campylobacterales</taxon>
        <taxon>Sulfurovaceae</taxon>
        <taxon>Nitratifractor</taxon>
    </lineage>
</organism>
<dbReference type="PROSITE" id="PS51257">
    <property type="entry name" value="PROKAR_LIPOPROTEIN"/>
    <property type="match status" value="1"/>
</dbReference>
<comment type="caution">
    <text evidence="1">The sequence shown here is derived from an EMBL/GenBank/DDBJ whole genome shotgun (WGS) entry which is preliminary data.</text>
</comment>
<protein>
    <recommendedName>
        <fullName evidence="2">Lipoprotein</fullName>
    </recommendedName>
</protein>
<accession>A0A7V2SKX4</accession>